<keyword evidence="2" id="KW-1185">Reference proteome</keyword>
<sequence>MLESPVKFFKNLPKKRCTSCKKPMVEQADCYTNKCEKCTPVI</sequence>
<protein>
    <submittedName>
        <fullName evidence="1">YhfH family protein</fullName>
    </submittedName>
</protein>
<dbReference type="EMBL" id="VMHE01000006">
    <property type="protein sequence ID" value="TSJ66045.1"/>
    <property type="molecule type" value="Genomic_DNA"/>
</dbReference>
<gene>
    <name evidence="1" type="ORF">FPQ13_05630</name>
</gene>
<dbReference type="InterPro" id="IPR025432">
    <property type="entry name" value="YhfH-like"/>
</dbReference>
<evidence type="ECO:0000313" key="2">
    <source>
        <dbReference type="Proteomes" id="UP000316425"/>
    </source>
</evidence>
<dbReference type="OrthoDB" id="1122256at2"/>
<proteinExistence type="predicted"/>
<dbReference type="Proteomes" id="UP000316425">
    <property type="component" value="Unassembled WGS sequence"/>
</dbReference>
<reference evidence="1 2" key="1">
    <citation type="submission" date="2019-07" db="EMBL/GenBank/DDBJ databases">
        <title>Allobacillus sp. nov. SKP isolated from shrimp paste of Euphausiacea.</title>
        <authorList>
            <person name="Kanchanasin P."/>
            <person name="Tanasupawat S."/>
            <person name="Shi W."/>
            <person name="Wu L."/>
            <person name="Ma J."/>
        </authorList>
    </citation>
    <scope>NUCLEOTIDE SEQUENCE [LARGE SCALE GENOMIC DNA]</scope>
    <source>
        <strain evidence="1 2">SKP4-8</strain>
    </source>
</reference>
<accession>A0A556PNT1</accession>
<organism evidence="1 2">
    <name type="scientific">Allobacillus salarius</name>
    <dbReference type="NCBI Taxonomy" id="1955272"/>
    <lineage>
        <taxon>Bacteria</taxon>
        <taxon>Bacillati</taxon>
        <taxon>Bacillota</taxon>
        <taxon>Bacilli</taxon>
        <taxon>Bacillales</taxon>
        <taxon>Bacillaceae</taxon>
        <taxon>Allobacillus</taxon>
    </lineage>
</organism>
<comment type="caution">
    <text evidence="1">The sequence shown here is derived from an EMBL/GenBank/DDBJ whole genome shotgun (WGS) entry which is preliminary data.</text>
</comment>
<dbReference type="AlphaFoldDB" id="A0A556PNT1"/>
<name>A0A556PNT1_9BACI</name>
<evidence type="ECO:0000313" key="1">
    <source>
        <dbReference type="EMBL" id="TSJ66045.1"/>
    </source>
</evidence>
<dbReference type="RefSeq" id="WP_144088347.1">
    <property type="nucleotide sequence ID" value="NZ_VMHE01000006.1"/>
</dbReference>
<dbReference type="Pfam" id="PF14149">
    <property type="entry name" value="YhfH"/>
    <property type="match status" value="1"/>
</dbReference>